<dbReference type="SMART" id="SM00198">
    <property type="entry name" value="SCP"/>
    <property type="match status" value="1"/>
</dbReference>
<dbReference type="Proteomes" id="UP000050795">
    <property type="component" value="Unassembled WGS sequence"/>
</dbReference>
<evidence type="ECO:0000259" key="1">
    <source>
        <dbReference type="SMART" id="SM00198"/>
    </source>
</evidence>
<dbReference type="CDD" id="cd05380">
    <property type="entry name" value="CAP_euk"/>
    <property type="match status" value="1"/>
</dbReference>
<protein>
    <recommendedName>
        <fullName evidence="1">SCP domain-containing protein</fullName>
    </recommendedName>
</protein>
<name>A0AA85IZZ7_TRIRE</name>
<dbReference type="Pfam" id="PF00188">
    <property type="entry name" value="CAP"/>
    <property type="match status" value="1"/>
</dbReference>
<sequence>MPELTWNDKLADNLDELFVGKYDKVGQAVAEHQSIQKILDTWYDEHKEYKFDQNECASECGTYKQIVWAATKDIGCGSKLCGKKQTVVCNYGPGADEGKPYEKA</sequence>
<feature type="domain" description="SCP" evidence="1">
    <location>
        <begin position="1"/>
        <end position="98"/>
    </location>
</feature>
<evidence type="ECO:0000313" key="2">
    <source>
        <dbReference type="Proteomes" id="UP000050795"/>
    </source>
</evidence>
<reference evidence="2" key="1">
    <citation type="submission" date="2022-06" db="EMBL/GenBank/DDBJ databases">
        <authorList>
            <person name="Berger JAMES D."/>
            <person name="Berger JAMES D."/>
        </authorList>
    </citation>
    <scope>NUCLEOTIDE SEQUENCE [LARGE SCALE GENOMIC DNA]</scope>
</reference>
<dbReference type="WBParaSite" id="TREG1_123380.1">
    <property type="protein sequence ID" value="TREG1_123380.1"/>
    <property type="gene ID" value="TREG1_123380"/>
</dbReference>
<accession>A0AA85IZZ7</accession>
<organism evidence="2 3">
    <name type="scientific">Trichobilharzia regenti</name>
    <name type="common">Nasal bird schistosome</name>
    <dbReference type="NCBI Taxonomy" id="157069"/>
    <lineage>
        <taxon>Eukaryota</taxon>
        <taxon>Metazoa</taxon>
        <taxon>Spiralia</taxon>
        <taxon>Lophotrochozoa</taxon>
        <taxon>Platyhelminthes</taxon>
        <taxon>Trematoda</taxon>
        <taxon>Digenea</taxon>
        <taxon>Strigeidida</taxon>
        <taxon>Schistosomatoidea</taxon>
        <taxon>Schistosomatidae</taxon>
        <taxon>Trichobilharzia</taxon>
    </lineage>
</organism>
<dbReference type="InterPro" id="IPR014044">
    <property type="entry name" value="CAP_dom"/>
</dbReference>
<dbReference type="PRINTS" id="PR00837">
    <property type="entry name" value="V5TPXLIKE"/>
</dbReference>
<dbReference type="PANTHER" id="PTHR10334">
    <property type="entry name" value="CYSTEINE-RICH SECRETORY PROTEIN-RELATED"/>
    <property type="match status" value="1"/>
</dbReference>
<dbReference type="Gene3D" id="3.40.33.10">
    <property type="entry name" value="CAP"/>
    <property type="match status" value="1"/>
</dbReference>
<dbReference type="PRINTS" id="PR00838">
    <property type="entry name" value="V5ALLERGEN"/>
</dbReference>
<reference evidence="3" key="2">
    <citation type="submission" date="2023-11" db="UniProtKB">
        <authorList>
            <consortium name="WormBaseParasite"/>
        </authorList>
    </citation>
    <scope>IDENTIFICATION</scope>
</reference>
<dbReference type="AlphaFoldDB" id="A0AA85IZZ7"/>
<dbReference type="SUPFAM" id="SSF55797">
    <property type="entry name" value="PR-1-like"/>
    <property type="match status" value="1"/>
</dbReference>
<proteinExistence type="predicted"/>
<evidence type="ECO:0000313" key="3">
    <source>
        <dbReference type="WBParaSite" id="TREG1_123380.1"/>
    </source>
</evidence>
<dbReference type="InterPro" id="IPR002413">
    <property type="entry name" value="V5_allergen-like"/>
</dbReference>
<dbReference type="InterPro" id="IPR035940">
    <property type="entry name" value="CAP_sf"/>
</dbReference>
<dbReference type="InterPro" id="IPR001283">
    <property type="entry name" value="CRISP-related"/>
</dbReference>
<keyword evidence="2" id="KW-1185">Reference proteome</keyword>